<comment type="caution">
    <text evidence="1">The sequence shown here is derived from an EMBL/GenBank/DDBJ whole genome shotgun (WGS) entry which is preliminary data.</text>
</comment>
<dbReference type="Proteomes" id="UP000248329">
    <property type="component" value="Unassembled WGS sequence"/>
</dbReference>
<proteinExistence type="predicted"/>
<evidence type="ECO:0000313" key="1">
    <source>
        <dbReference type="EMBL" id="PXF58722.1"/>
    </source>
</evidence>
<accession>A0AC61L0H7</accession>
<evidence type="ECO:0000313" key="2">
    <source>
        <dbReference type="Proteomes" id="UP000248329"/>
    </source>
</evidence>
<dbReference type="EMBL" id="PQXF01000033">
    <property type="protein sequence ID" value="PXF58722.1"/>
    <property type="molecule type" value="Genomic_DNA"/>
</dbReference>
<name>A0AC61L0H7_9EURY</name>
<protein>
    <submittedName>
        <fullName evidence="1">Uncharacterized protein</fullName>
    </submittedName>
</protein>
<organism evidence="1 2">
    <name type="scientific">Candidatus Methanogaster sp</name>
    <dbReference type="NCBI Taxonomy" id="3386292"/>
    <lineage>
        <taxon>Archaea</taxon>
        <taxon>Methanobacteriati</taxon>
        <taxon>Methanobacteriota</taxon>
        <taxon>Stenosarchaea group</taxon>
        <taxon>Methanomicrobia</taxon>
        <taxon>Methanosarcinales</taxon>
        <taxon>ANME-2 cluster</taxon>
        <taxon>Candidatus Methanogasteraceae</taxon>
        <taxon>Candidatus Methanogaster</taxon>
    </lineage>
</organism>
<gene>
    <name evidence="1" type="ORF">C4B59_12900</name>
</gene>
<sequence>MERVIGISHSYMQIACLLVLMVLVAQAGDVVFISNVAVDPGDTATIPIIIYDATGVAAVCLNLSYDTCVVNLTDARQGDFTGFFGFDNRNVTDGWTRINTYITCSDLTGDLKVVDVTLVAVGKGGAVSPLNIEILAMADQYGTNIPGTARNGRFSILGPSRTSTIPTTSTLSSPLSSSSSTTTSAYPPIGGENDSNDMVHANIVVREIKCASASEGKPISHKFEKPMNDIVYVNFTITIYAEDVCTIVEVLKGTSASVETDPSDNVYKNVNVMTGLSEYVAKRNVMGVNITFRVKQGWINTIDPSTVRLNVYHDGAWRPLKTKRLGEDESYAYYIADTDYFGGFAITANDSRVVPTPVDKPATEQTHQPPWQTMPAKPSAGATFHSIPGFNASPGLIGLAIACLLRRR</sequence>
<reference evidence="1" key="1">
    <citation type="submission" date="2018-01" db="EMBL/GenBank/DDBJ databases">
        <authorList>
            <person name="Krukenberg V."/>
        </authorList>
    </citation>
    <scope>NUCLEOTIDE SEQUENCE</scope>
    <source>
        <strain evidence="1">E20ANME2</strain>
    </source>
</reference>